<dbReference type="InterPro" id="IPR002104">
    <property type="entry name" value="Integrase_catalytic"/>
</dbReference>
<evidence type="ECO:0000259" key="4">
    <source>
        <dbReference type="PROSITE" id="PS51898"/>
    </source>
</evidence>
<organism evidence="5 6">
    <name type="scientific">Pseudoduganella dura</name>
    <dbReference type="NCBI Taxonomy" id="321982"/>
    <lineage>
        <taxon>Bacteria</taxon>
        <taxon>Pseudomonadati</taxon>
        <taxon>Pseudomonadota</taxon>
        <taxon>Betaproteobacteria</taxon>
        <taxon>Burkholderiales</taxon>
        <taxon>Oxalobacteraceae</taxon>
        <taxon>Telluria group</taxon>
        <taxon>Pseudoduganella</taxon>
    </lineage>
</organism>
<keyword evidence="3" id="KW-0233">DNA recombination</keyword>
<evidence type="ECO:0000256" key="2">
    <source>
        <dbReference type="ARBA" id="ARBA00022908"/>
    </source>
</evidence>
<dbReference type="InterPro" id="IPR050808">
    <property type="entry name" value="Phage_Integrase"/>
</dbReference>
<protein>
    <submittedName>
        <fullName evidence="5">Tyrosine-type recombinase/integrase</fullName>
    </submittedName>
</protein>
<comment type="similarity">
    <text evidence="1">Belongs to the 'phage' integrase family.</text>
</comment>
<dbReference type="InterPro" id="IPR013762">
    <property type="entry name" value="Integrase-like_cat_sf"/>
</dbReference>
<dbReference type="Proteomes" id="UP000431684">
    <property type="component" value="Unassembled WGS sequence"/>
</dbReference>
<dbReference type="GO" id="GO:0015074">
    <property type="term" value="P:DNA integration"/>
    <property type="evidence" value="ECO:0007669"/>
    <property type="project" value="UniProtKB-KW"/>
</dbReference>
<dbReference type="PANTHER" id="PTHR30629">
    <property type="entry name" value="PROPHAGE INTEGRASE"/>
    <property type="match status" value="1"/>
</dbReference>
<keyword evidence="6" id="KW-1185">Reference proteome</keyword>
<name>A0A6I3XFM0_9BURK</name>
<dbReference type="GO" id="GO:0003677">
    <property type="term" value="F:DNA binding"/>
    <property type="evidence" value="ECO:0007669"/>
    <property type="project" value="InterPro"/>
</dbReference>
<dbReference type="PROSITE" id="PS51898">
    <property type="entry name" value="TYR_RECOMBINASE"/>
    <property type="match status" value="1"/>
</dbReference>
<evidence type="ECO:0000256" key="3">
    <source>
        <dbReference type="ARBA" id="ARBA00023172"/>
    </source>
</evidence>
<dbReference type="PANTHER" id="PTHR30629:SF2">
    <property type="entry name" value="PROPHAGE INTEGRASE INTS-RELATED"/>
    <property type="match status" value="1"/>
</dbReference>
<reference evidence="5 6" key="1">
    <citation type="submission" date="2019-11" db="EMBL/GenBank/DDBJ databases">
        <title>Draft Genome Sequences of Six Type Strains of the Genus Massilia.</title>
        <authorList>
            <person name="Miess H."/>
            <person name="Frediansyah A."/>
            <person name="Goeker M."/>
            <person name="Gross H."/>
        </authorList>
    </citation>
    <scope>NUCLEOTIDE SEQUENCE [LARGE SCALE GENOMIC DNA]</scope>
    <source>
        <strain evidence="5 6">DSM 17513</strain>
    </source>
</reference>
<dbReference type="AlphaFoldDB" id="A0A6I3XFM0"/>
<dbReference type="Pfam" id="PF00589">
    <property type="entry name" value="Phage_integrase"/>
    <property type="match status" value="1"/>
</dbReference>
<dbReference type="EMBL" id="WNWM01000002">
    <property type="protein sequence ID" value="MUI11508.1"/>
    <property type="molecule type" value="Genomic_DNA"/>
</dbReference>
<dbReference type="OrthoDB" id="9775880at2"/>
<sequence>MEFTILTASRTGMVRRTIWQEFDLEKGRWTIPASRMKAKVEHRIPLSVRALEILRERAANRLQKDARPTNLVFPTPSAKAHSDMVFTMQLRRLGMEFTMHGFRSTFRDWAAEQTSFPAEVCEAALAHLLKDAIEVAYFRSDLFDKRRELMFAWAEYCQL</sequence>
<feature type="domain" description="Tyr recombinase" evidence="4">
    <location>
        <begin position="1"/>
        <end position="150"/>
    </location>
</feature>
<proteinExistence type="inferred from homology"/>
<keyword evidence="2" id="KW-0229">DNA integration</keyword>
<dbReference type="SUPFAM" id="SSF56349">
    <property type="entry name" value="DNA breaking-rejoining enzymes"/>
    <property type="match status" value="1"/>
</dbReference>
<accession>A0A6I3XFM0</accession>
<dbReference type="GO" id="GO:0006310">
    <property type="term" value="P:DNA recombination"/>
    <property type="evidence" value="ECO:0007669"/>
    <property type="project" value="UniProtKB-KW"/>
</dbReference>
<evidence type="ECO:0000313" key="6">
    <source>
        <dbReference type="Proteomes" id="UP000431684"/>
    </source>
</evidence>
<dbReference type="Gene3D" id="1.10.443.10">
    <property type="entry name" value="Intergrase catalytic core"/>
    <property type="match status" value="1"/>
</dbReference>
<gene>
    <name evidence="5" type="ORF">GJV26_03235</name>
</gene>
<evidence type="ECO:0000313" key="5">
    <source>
        <dbReference type="EMBL" id="MUI11508.1"/>
    </source>
</evidence>
<dbReference type="InterPro" id="IPR011010">
    <property type="entry name" value="DNA_brk_join_enz"/>
</dbReference>
<dbReference type="CDD" id="cd00801">
    <property type="entry name" value="INT_P4_C"/>
    <property type="match status" value="1"/>
</dbReference>
<evidence type="ECO:0000256" key="1">
    <source>
        <dbReference type="ARBA" id="ARBA00008857"/>
    </source>
</evidence>
<comment type="caution">
    <text evidence="5">The sequence shown here is derived from an EMBL/GenBank/DDBJ whole genome shotgun (WGS) entry which is preliminary data.</text>
</comment>